<keyword evidence="4" id="KW-0804">Transcription</keyword>
<evidence type="ECO:0000256" key="3">
    <source>
        <dbReference type="ARBA" id="ARBA00023125"/>
    </source>
</evidence>
<organism evidence="6 7">
    <name type="scientific">Herbaspirillum aquaticum</name>
    <dbReference type="NCBI Taxonomy" id="568783"/>
    <lineage>
        <taxon>Bacteria</taxon>
        <taxon>Pseudomonadati</taxon>
        <taxon>Pseudomonadota</taxon>
        <taxon>Betaproteobacteria</taxon>
        <taxon>Burkholderiales</taxon>
        <taxon>Oxalobacteraceae</taxon>
        <taxon>Herbaspirillum</taxon>
    </lineage>
</organism>
<keyword evidence="2" id="KW-0805">Transcription regulation</keyword>
<dbReference type="PANTHER" id="PTHR30537">
    <property type="entry name" value="HTH-TYPE TRANSCRIPTIONAL REGULATOR"/>
    <property type="match status" value="1"/>
</dbReference>
<dbReference type="Pfam" id="PF03466">
    <property type="entry name" value="LysR_substrate"/>
    <property type="match status" value="1"/>
</dbReference>
<evidence type="ECO:0000259" key="5">
    <source>
        <dbReference type="PROSITE" id="PS50931"/>
    </source>
</evidence>
<proteinExistence type="inferred from homology"/>
<evidence type="ECO:0000256" key="1">
    <source>
        <dbReference type="ARBA" id="ARBA00009437"/>
    </source>
</evidence>
<dbReference type="InterPro" id="IPR036390">
    <property type="entry name" value="WH_DNA-bd_sf"/>
</dbReference>
<evidence type="ECO:0000256" key="4">
    <source>
        <dbReference type="ARBA" id="ARBA00023163"/>
    </source>
</evidence>
<dbReference type="SUPFAM" id="SSF46785">
    <property type="entry name" value="Winged helix' DNA-binding domain"/>
    <property type="match status" value="1"/>
</dbReference>
<dbReference type="Pfam" id="PF00126">
    <property type="entry name" value="HTH_1"/>
    <property type="match status" value="1"/>
</dbReference>
<dbReference type="Proteomes" id="UP000214747">
    <property type="component" value="Unassembled WGS sequence"/>
</dbReference>
<dbReference type="AlphaFoldDB" id="A0A225SUS8"/>
<dbReference type="GO" id="GO:0003700">
    <property type="term" value="F:DNA-binding transcription factor activity"/>
    <property type="evidence" value="ECO:0007669"/>
    <property type="project" value="InterPro"/>
</dbReference>
<dbReference type="InterPro" id="IPR036388">
    <property type="entry name" value="WH-like_DNA-bd_sf"/>
</dbReference>
<keyword evidence="7" id="KW-1185">Reference proteome</keyword>
<dbReference type="PRINTS" id="PR00039">
    <property type="entry name" value="HTHLYSR"/>
</dbReference>
<dbReference type="RefSeq" id="WP_088754917.1">
    <property type="nucleotide sequence ID" value="NZ_NJGV01000007.1"/>
</dbReference>
<dbReference type="EMBL" id="NJGV01000007">
    <property type="protein sequence ID" value="OWY35005.1"/>
    <property type="molecule type" value="Genomic_DNA"/>
</dbReference>
<comment type="similarity">
    <text evidence="1">Belongs to the LysR transcriptional regulatory family.</text>
</comment>
<evidence type="ECO:0000256" key="2">
    <source>
        <dbReference type="ARBA" id="ARBA00023015"/>
    </source>
</evidence>
<dbReference type="InterPro" id="IPR058163">
    <property type="entry name" value="LysR-type_TF_proteobact-type"/>
</dbReference>
<keyword evidence="3" id="KW-0238">DNA-binding</keyword>
<dbReference type="GO" id="GO:0043565">
    <property type="term" value="F:sequence-specific DNA binding"/>
    <property type="evidence" value="ECO:0007669"/>
    <property type="project" value="TreeGrafter"/>
</dbReference>
<dbReference type="InterPro" id="IPR005119">
    <property type="entry name" value="LysR_subst-bd"/>
</dbReference>
<name>A0A225SUS8_9BURK</name>
<accession>A0A225SUS8</accession>
<protein>
    <submittedName>
        <fullName evidence="6">LysR family transcriptional regulator</fullName>
    </submittedName>
</protein>
<dbReference type="PANTHER" id="PTHR30537:SF72">
    <property type="entry name" value="LYSR FAMILY TRANSCRIPTIONAL REGULATOR"/>
    <property type="match status" value="1"/>
</dbReference>
<comment type="caution">
    <text evidence="6">The sequence shown here is derived from an EMBL/GenBank/DDBJ whole genome shotgun (WGS) entry which is preliminary data.</text>
</comment>
<dbReference type="InterPro" id="IPR000847">
    <property type="entry name" value="LysR_HTH_N"/>
</dbReference>
<feature type="domain" description="HTH lysR-type" evidence="5">
    <location>
        <begin position="5"/>
        <end position="62"/>
    </location>
</feature>
<reference evidence="6 7" key="1">
    <citation type="journal article" date="2010" name="Int. J. Syst. Evol. Microbiol.">
        <title>Reclassification of Herbaspirillum putei as a later heterotypic synonym of Herbaspirillum huttiense, with the description of H. huttiense subsp. huttiense subsp. nov. and H. huttiense subsp. putei subsp. nov., comb. nov., and description of Herbaspirillum aquaticum sp. nov.</title>
        <authorList>
            <person name="Dobritsa A.P."/>
            <person name="Reddy M.C."/>
            <person name="Samadpour M."/>
        </authorList>
    </citation>
    <scope>NUCLEOTIDE SEQUENCE [LARGE SCALE GENOMIC DNA]</scope>
    <source>
        <strain evidence="6 7">IEH 4430</strain>
    </source>
</reference>
<dbReference type="Gene3D" id="3.40.190.290">
    <property type="match status" value="1"/>
</dbReference>
<evidence type="ECO:0000313" key="6">
    <source>
        <dbReference type="EMBL" id="OWY35005.1"/>
    </source>
</evidence>
<dbReference type="Gene3D" id="1.10.10.10">
    <property type="entry name" value="Winged helix-like DNA-binding domain superfamily/Winged helix DNA-binding domain"/>
    <property type="match status" value="1"/>
</dbReference>
<dbReference type="GO" id="GO:0006351">
    <property type="term" value="P:DNA-templated transcription"/>
    <property type="evidence" value="ECO:0007669"/>
    <property type="project" value="TreeGrafter"/>
</dbReference>
<dbReference type="PROSITE" id="PS50931">
    <property type="entry name" value="HTH_LYSR"/>
    <property type="match status" value="1"/>
</dbReference>
<evidence type="ECO:0000313" key="7">
    <source>
        <dbReference type="Proteomes" id="UP000214747"/>
    </source>
</evidence>
<dbReference type="FunFam" id="1.10.10.10:FF:000001">
    <property type="entry name" value="LysR family transcriptional regulator"/>
    <property type="match status" value="1"/>
</dbReference>
<gene>
    <name evidence="6" type="ORF">CEJ45_09635</name>
</gene>
<dbReference type="SUPFAM" id="SSF53850">
    <property type="entry name" value="Periplasmic binding protein-like II"/>
    <property type="match status" value="1"/>
</dbReference>
<sequence length="307" mass="33327">MSPLERLKGLETFVAVVEAGSFTAAAERLHLTNSAVGKAVARLEERLKRPLLQRGRRRVELTDAGDAFYQVCVRVLDELKSAEDMLASDEIAPSGRLRVDMPATFGRLRGMASLLAFAEKHPQVTPQVSFTDRFVDLVEEGLDVVVRIGGGDVWPATLGYTCLGHEELVFCAAPSYLARRGEPRTLQELQAHDAVLYARADGSSSPWLIKEGDQPVVRQHLEGRIILGQAEAQVAAVQAGLGVAQLATWVVEQALREGSLVAILPAHVTQGLPLHIVWQRSREHSAKVRAVVGHFERTLGIGAALAS</sequence>